<accession>A0A811LPW2</accession>
<dbReference type="OrthoDB" id="10486257at2759"/>
<evidence type="ECO:0000313" key="4">
    <source>
        <dbReference type="Proteomes" id="UP000614601"/>
    </source>
</evidence>
<name>A0A811LPW2_9BILA</name>
<sequence>MRTLVVASLILSVAGVVYGGDIEKLAKGFDAAQRELIPKLTAGLTGAEAALVRVLADNRVKSATAQMQQALNNKTVQKVYRKLLKTALEKVNADEKLIDYLVEVVKQQDALQELGQRSPRGLKAFSAIVEKFDKLSLVLKRKIAFIDPSAGRLFRDRQLRALAKTSTAAGIHKSSESSSESVEKSKKSSSSEAVETAEDASGVPVALKQASKVPKELEAVPEVPEEAQEASEDAPHTPTASQMAPEQPIEELEHAPHLAAFSAKKKAKKLPTHSINFGVIEKKTKRPEGVPVLNPDITIEDLKKLAAESLGFKKFRRY</sequence>
<keyword evidence="2" id="KW-0732">Signal</keyword>
<gene>
    <name evidence="3" type="ORF">BOKJ2_LOCUS14095</name>
</gene>
<reference evidence="3" key="1">
    <citation type="submission" date="2020-09" db="EMBL/GenBank/DDBJ databases">
        <authorList>
            <person name="Kikuchi T."/>
        </authorList>
    </citation>
    <scope>NUCLEOTIDE SEQUENCE</scope>
    <source>
        <strain evidence="3">SH1</strain>
    </source>
</reference>
<feature type="region of interest" description="Disordered" evidence="1">
    <location>
        <begin position="166"/>
        <end position="270"/>
    </location>
</feature>
<keyword evidence="4" id="KW-1185">Reference proteome</keyword>
<organism evidence="3 4">
    <name type="scientific">Bursaphelenchus okinawaensis</name>
    <dbReference type="NCBI Taxonomy" id="465554"/>
    <lineage>
        <taxon>Eukaryota</taxon>
        <taxon>Metazoa</taxon>
        <taxon>Ecdysozoa</taxon>
        <taxon>Nematoda</taxon>
        <taxon>Chromadorea</taxon>
        <taxon>Rhabditida</taxon>
        <taxon>Tylenchina</taxon>
        <taxon>Tylenchomorpha</taxon>
        <taxon>Aphelenchoidea</taxon>
        <taxon>Aphelenchoididae</taxon>
        <taxon>Bursaphelenchus</taxon>
    </lineage>
</organism>
<dbReference type="Proteomes" id="UP000614601">
    <property type="component" value="Unassembled WGS sequence"/>
</dbReference>
<evidence type="ECO:0000256" key="1">
    <source>
        <dbReference type="SAM" id="MobiDB-lite"/>
    </source>
</evidence>
<feature type="signal peptide" evidence="2">
    <location>
        <begin position="1"/>
        <end position="19"/>
    </location>
</feature>
<protein>
    <submittedName>
        <fullName evidence="3">Uncharacterized protein</fullName>
    </submittedName>
</protein>
<comment type="caution">
    <text evidence="3">The sequence shown here is derived from an EMBL/GenBank/DDBJ whole genome shotgun (WGS) entry which is preliminary data.</text>
</comment>
<evidence type="ECO:0000256" key="2">
    <source>
        <dbReference type="SAM" id="SignalP"/>
    </source>
</evidence>
<feature type="chain" id="PRO_5035595858" evidence="2">
    <location>
        <begin position="20"/>
        <end position="318"/>
    </location>
</feature>
<dbReference type="AlphaFoldDB" id="A0A811LPW2"/>
<dbReference type="EMBL" id="CAJFCW020000006">
    <property type="protein sequence ID" value="CAG9127714.1"/>
    <property type="molecule type" value="Genomic_DNA"/>
</dbReference>
<dbReference type="Proteomes" id="UP000783686">
    <property type="component" value="Unassembled WGS sequence"/>
</dbReference>
<proteinExistence type="predicted"/>
<evidence type="ECO:0000313" key="3">
    <source>
        <dbReference type="EMBL" id="CAD5230357.1"/>
    </source>
</evidence>
<feature type="compositionally biased region" description="Acidic residues" evidence="1">
    <location>
        <begin position="223"/>
        <end position="232"/>
    </location>
</feature>
<dbReference type="EMBL" id="CAJFDH010000006">
    <property type="protein sequence ID" value="CAD5230357.1"/>
    <property type="molecule type" value="Genomic_DNA"/>
</dbReference>